<accession>A0A2J6Q2J5</accession>
<sequence>MPSLLVPDRDNLKRPGFEGANWQGIENGTFSVFSSDHCPLIYEEHEGAWQTDSIQQPVAVSLSDLELGEVYQTFNAWKGISLVFIESSNRERSPSRLPVITSQTGLTTSWLAQLPSEHLDLLTNPAAHYNVGWSHGKEGLKPGQHDTMKGSYYATSMSSYLQAAPENAQEQPTFE</sequence>
<dbReference type="EMBL" id="KZ613484">
    <property type="protein sequence ID" value="PMD20497.1"/>
    <property type="molecule type" value="Genomic_DNA"/>
</dbReference>
<name>A0A2J6Q2J5_9HELO</name>
<gene>
    <name evidence="1" type="ORF">NA56DRAFT_689545</name>
</gene>
<keyword evidence="2" id="KW-1185">Reference proteome</keyword>
<evidence type="ECO:0000313" key="1">
    <source>
        <dbReference type="EMBL" id="PMD20497.1"/>
    </source>
</evidence>
<dbReference type="Gene3D" id="3.20.20.140">
    <property type="entry name" value="Metal-dependent hydrolases"/>
    <property type="match status" value="1"/>
</dbReference>
<dbReference type="Proteomes" id="UP000235672">
    <property type="component" value="Unassembled WGS sequence"/>
</dbReference>
<protein>
    <submittedName>
        <fullName evidence="1">Uncharacterized protein</fullName>
    </submittedName>
</protein>
<dbReference type="OrthoDB" id="1924787at2759"/>
<dbReference type="AlphaFoldDB" id="A0A2J6Q2J5"/>
<reference evidence="1 2" key="1">
    <citation type="submission" date="2016-05" db="EMBL/GenBank/DDBJ databases">
        <title>A degradative enzymes factory behind the ericoid mycorrhizal symbiosis.</title>
        <authorList>
            <consortium name="DOE Joint Genome Institute"/>
            <person name="Martino E."/>
            <person name="Morin E."/>
            <person name="Grelet G."/>
            <person name="Kuo A."/>
            <person name="Kohler A."/>
            <person name="Daghino S."/>
            <person name="Barry K."/>
            <person name="Choi C."/>
            <person name="Cichocki N."/>
            <person name="Clum A."/>
            <person name="Copeland A."/>
            <person name="Hainaut M."/>
            <person name="Haridas S."/>
            <person name="Labutti K."/>
            <person name="Lindquist E."/>
            <person name="Lipzen A."/>
            <person name="Khouja H.-R."/>
            <person name="Murat C."/>
            <person name="Ohm R."/>
            <person name="Olson A."/>
            <person name="Spatafora J."/>
            <person name="Veneault-Fourrey C."/>
            <person name="Henrissat B."/>
            <person name="Grigoriev I."/>
            <person name="Martin F."/>
            <person name="Perotto S."/>
        </authorList>
    </citation>
    <scope>NUCLEOTIDE SEQUENCE [LARGE SCALE GENOMIC DNA]</scope>
    <source>
        <strain evidence="1 2">UAMH 7357</strain>
    </source>
</reference>
<evidence type="ECO:0000313" key="2">
    <source>
        <dbReference type="Proteomes" id="UP000235672"/>
    </source>
</evidence>
<proteinExistence type="predicted"/>
<dbReference type="STRING" id="1745343.A0A2J6Q2J5"/>
<dbReference type="PANTHER" id="PTHR48420:SF1">
    <property type="entry name" value="NON-HAEM DIOXYGENASE N-TERMINAL DOMAIN-CONTAINING PROTEIN"/>
    <property type="match status" value="1"/>
</dbReference>
<dbReference type="PANTHER" id="PTHR48420">
    <property type="entry name" value="NON-HAEM DIOXYGENASE N-TERMINAL DOMAIN-CONTAINING PROTEIN"/>
    <property type="match status" value="1"/>
</dbReference>
<organism evidence="1 2">
    <name type="scientific">Hyaloscypha hepaticicola</name>
    <dbReference type="NCBI Taxonomy" id="2082293"/>
    <lineage>
        <taxon>Eukaryota</taxon>
        <taxon>Fungi</taxon>
        <taxon>Dikarya</taxon>
        <taxon>Ascomycota</taxon>
        <taxon>Pezizomycotina</taxon>
        <taxon>Leotiomycetes</taxon>
        <taxon>Helotiales</taxon>
        <taxon>Hyaloscyphaceae</taxon>
        <taxon>Hyaloscypha</taxon>
    </lineage>
</organism>